<dbReference type="SMART" id="SM00369">
    <property type="entry name" value="LRR_TYP"/>
    <property type="match status" value="4"/>
</dbReference>
<accession>A0AAD9KUX9</accession>
<dbReference type="InterPro" id="IPR032675">
    <property type="entry name" value="LRR_dom_sf"/>
</dbReference>
<dbReference type="InterPro" id="IPR001611">
    <property type="entry name" value="Leu-rich_rpt"/>
</dbReference>
<organism evidence="3 4">
    <name type="scientific">Ridgeia piscesae</name>
    <name type="common">Tubeworm</name>
    <dbReference type="NCBI Taxonomy" id="27915"/>
    <lineage>
        <taxon>Eukaryota</taxon>
        <taxon>Metazoa</taxon>
        <taxon>Spiralia</taxon>
        <taxon>Lophotrochozoa</taxon>
        <taxon>Annelida</taxon>
        <taxon>Polychaeta</taxon>
        <taxon>Sedentaria</taxon>
        <taxon>Canalipalpata</taxon>
        <taxon>Sabellida</taxon>
        <taxon>Siboglinidae</taxon>
        <taxon>Ridgeia</taxon>
    </lineage>
</organism>
<dbReference type="Proteomes" id="UP001209878">
    <property type="component" value="Unassembled WGS sequence"/>
</dbReference>
<dbReference type="PROSITE" id="PS51450">
    <property type="entry name" value="LRR"/>
    <property type="match status" value="1"/>
</dbReference>
<dbReference type="Pfam" id="PF13855">
    <property type="entry name" value="LRR_8"/>
    <property type="match status" value="1"/>
</dbReference>
<dbReference type="SUPFAM" id="SSF52058">
    <property type="entry name" value="L domain-like"/>
    <property type="match status" value="1"/>
</dbReference>
<dbReference type="PANTHER" id="PTHR24366">
    <property type="entry name" value="IG(IMMUNOGLOBULIN) AND LRR(LEUCINE RICH REPEAT) DOMAINS"/>
    <property type="match status" value="1"/>
</dbReference>
<proteinExistence type="predicted"/>
<evidence type="ECO:0000313" key="4">
    <source>
        <dbReference type="Proteomes" id="UP001209878"/>
    </source>
</evidence>
<evidence type="ECO:0000256" key="1">
    <source>
        <dbReference type="ARBA" id="ARBA00022614"/>
    </source>
</evidence>
<dbReference type="EMBL" id="JAODUO010000568">
    <property type="protein sequence ID" value="KAK2177987.1"/>
    <property type="molecule type" value="Genomic_DNA"/>
</dbReference>
<evidence type="ECO:0000313" key="3">
    <source>
        <dbReference type="EMBL" id="KAK2177987.1"/>
    </source>
</evidence>
<comment type="caution">
    <text evidence="3">The sequence shown here is derived from an EMBL/GenBank/DDBJ whole genome shotgun (WGS) entry which is preliminary data.</text>
</comment>
<keyword evidence="1" id="KW-0433">Leucine-rich repeat</keyword>
<dbReference type="AlphaFoldDB" id="A0AAD9KUX9"/>
<dbReference type="Gene3D" id="3.80.10.10">
    <property type="entry name" value="Ribonuclease Inhibitor"/>
    <property type="match status" value="2"/>
</dbReference>
<dbReference type="InterPro" id="IPR003591">
    <property type="entry name" value="Leu-rich_rpt_typical-subtyp"/>
</dbReference>
<gene>
    <name evidence="3" type="ORF">NP493_567g04030</name>
</gene>
<evidence type="ECO:0000256" key="2">
    <source>
        <dbReference type="ARBA" id="ARBA00022737"/>
    </source>
</evidence>
<protein>
    <recommendedName>
        <fullName evidence="5">Toll-like receptor 4</fullName>
    </recommendedName>
</protein>
<keyword evidence="2" id="KW-0677">Repeat</keyword>
<sequence length="156" mass="17676">MIAVRVLCYLGSNLIAQVREEDFCELTHLHNLFLEGNQLTEETIHPECFRCLTELIQLVLDSNQCQYVPEALTTAERVPSLTTLSMISNDLTFLLKGTFSDVTTLTSFGLGYNQFRFQQEHPFTNLRQLSTLNLASNQIIVIPDTALHNLTSLNEL</sequence>
<reference evidence="3" key="1">
    <citation type="journal article" date="2023" name="Mol. Biol. Evol.">
        <title>Third-Generation Sequencing Reveals the Adaptive Role of the Epigenome in Three Deep-Sea Polychaetes.</title>
        <authorList>
            <person name="Perez M."/>
            <person name="Aroh O."/>
            <person name="Sun Y."/>
            <person name="Lan Y."/>
            <person name="Juniper S.K."/>
            <person name="Young C.R."/>
            <person name="Angers B."/>
            <person name="Qian P.Y."/>
        </authorList>
    </citation>
    <scope>NUCLEOTIDE SEQUENCE</scope>
    <source>
        <strain evidence="3">R07B-5</strain>
    </source>
</reference>
<name>A0AAD9KUX9_RIDPI</name>
<evidence type="ECO:0008006" key="5">
    <source>
        <dbReference type="Google" id="ProtNLM"/>
    </source>
</evidence>
<keyword evidence="4" id="KW-1185">Reference proteome</keyword>